<evidence type="ECO:0000313" key="4">
    <source>
        <dbReference type="EMBL" id="MDK9500148.1"/>
    </source>
</evidence>
<proteinExistence type="predicted"/>
<feature type="compositionally biased region" description="Low complexity" evidence="1">
    <location>
        <begin position="13"/>
        <end position="24"/>
    </location>
</feature>
<feature type="signal peptide" evidence="2">
    <location>
        <begin position="1"/>
        <end position="18"/>
    </location>
</feature>
<keyword evidence="4" id="KW-0255">Endonuclease</keyword>
<evidence type="ECO:0000256" key="2">
    <source>
        <dbReference type="SAM" id="SignalP"/>
    </source>
</evidence>
<organism evidence="4 5">
    <name type="scientific">Streptomyces katrae</name>
    <dbReference type="NCBI Taxonomy" id="68223"/>
    <lineage>
        <taxon>Bacteria</taxon>
        <taxon>Bacillati</taxon>
        <taxon>Actinomycetota</taxon>
        <taxon>Actinomycetes</taxon>
        <taxon>Kitasatosporales</taxon>
        <taxon>Streptomycetaceae</taxon>
        <taxon>Streptomyces</taxon>
    </lineage>
</organism>
<protein>
    <submittedName>
        <fullName evidence="4">DNA/RNA non-specific endonuclease</fullName>
    </submittedName>
</protein>
<evidence type="ECO:0000259" key="3">
    <source>
        <dbReference type="Pfam" id="PF13930"/>
    </source>
</evidence>
<feature type="region of interest" description="Disordered" evidence="1">
    <location>
        <begin position="13"/>
        <end position="40"/>
    </location>
</feature>
<feature type="chain" id="PRO_5047373849" evidence="2">
    <location>
        <begin position="19"/>
        <end position="412"/>
    </location>
</feature>
<dbReference type="Gene3D" id="3.40.570.10">
    <property type="entry name" value="Extracellular Endonuclease, subunit A"/>
    <property type="match status" value="1"/>
</dbReference>
<feature type="domain" description="Type VII secretion system protein EssD-like" evidence="3">
    <location>
        <begin position="298"/>
        <end position="383"/>
    </location>
</feature>
<gene>
    <name evidence="4" type="ORF">QEZ40_005773</name>
</gene>
<dbReference type="GO" id="GO:0004519">
    <property type="term" value="F:endonuclease activity"/>
    <property type="evidence" value="ECO:0007669"/>
    <property type="project" value="UniProtKB-KW"/>
</dbReference>
<sequence>MAATAAAVAFSGGGTATAASAPAHPADRGSAVTEGPTERTITSRMTTVRVTELVTTTPDRAGNVTVRLADGKTIPIPEAQKDVVMRRAAQQAKSRLQAAEPRPCGITWVRLKEKSNHHPFAMETGFDVLGGSAIGYTWRVTIKGPNDYAHEYTSQGNLALRGSWQGGYTSDKDQDEGLYTAELDAGVSHFQFLNGDICVAEPARRTERLTKPKAACLKMMQANSGSGWILNSTQPVPHRNRTDPTSPAGTRAAGAQACLRKTLGGGSVASGDITGWQDAQTFARPYAAPGTPAPYGLARCHLIARILGGKGQTEDGGQSNLVPCWQVGMNTGTPSMRTFETDVKNAVDAATMGPDDAVYYQVTPLYKDDASTIPTGVTMSAAIQRADGTQSLLPITGVINTKGSTRLLNLGN</sequence>
<comment type="caution">
    <text evidence="4">The sequence shown here is derived from an EMBL/GenBank/DDBJ whole genome shotgun (WGS) entry which is preliminary data.</text>
</comment>
<name>A0ABT7H2S6_9ACTN</name>
<keyword evidence="2" id="KW-0732">Signal</keyword>
<dbReference type="Proteomes" id="UP001223390">
    <property type="component" value="Unassembled WGS sequence"/>
</dbReference>
<dbReference type="InterPro" id="IPR044929">
    <property type="entry name" value="DNA/RNA_non-sp_Endonuclease_sf"/>
</dbReference>
<reference evidence="4 5" key="1">
    <citation type="submission" date="2023-05" db="EMBL/GenBank/DDBJ databases">
        <title>Sequencing and Assembly of Streptomyces sp. NP73.</title>
        <authorList>
            <person name="Konwar A.N."/>
            <person name="Saikia K."/>
            <person name="Thakur D."/>
        </authorList>
    </citation>
    <scope>NUCLEOTIDE SEQUENCE [LARGE SCALE GENOMIC DNA]</scope>
    <source>
        <strain evidence="4 5">NP73</strain>
    </source>
</reference>
<keyword evidence="4" id="KW-0378">Hydrolase</keyword>
<accession>A0ABT7H2S6</accession>
<dbReference type="RefSeq" id="WP_285345828.1">
    <property type="nucleotide sequence ID" value="NZ_JASITI010000056.1"/>
</dbReference>
<keyword evidence="5" id="KW-1185">Reference proteome</keyword>
<dbReference type="Pfam" id="PF13930">
    <property type="entry name" value="Endonuclea_NS_2"/>
    <property type="match status" value="1"/>
</dbReference>
<keyword evidence="4" id="KW-0540">Nuclease</keyword>
<evidence type="ECO:0000313" key="5">
    <source>
        <dbReference type="Proteomes" id="UP001223390"/>
    </source>
</evidence>
<dbReference type="EMBL" id="JASITI010000056">
    <property type="protein sequence ID" value="MDK9500148.1"/>
    <property type="molecule type" value="Genomic_DNA"/>
</dbReference>
<evidence type="ECO:0000256" key="1">
    <source>
        <dbReference type="SAM" id="MobiDB-lite"/>
    </source>
</evidence>
<dbReference type="InterPro" id="IPR044927">
    <property type="entry name" value="Endonuclea_NS_2"/>
</dbReference>